<dbReference type="OrthoDB" id="3141012at2759"/>
<reference evidence="1" key="1">
    <citation type="submission" date="2020-11" db="EMBL/GenBank/DDBJ databases">
        <authorList>
            <consortium name="DOE Joint Genome Institute"/>
            <person name="Ahrendt S."/>
            <person name="Riley R."/>
            <person name="Andreopoulos W."/>
            <person name="Labutti K."/>
            <person name="Pangilinan J."/>
            <person name="Ruiz-Duenas F.J."/>
            <person name="Barrasa J.M."/>
            <person name="Sanchez-Garcia M."/>
            <person name="Camarero S."/>
            <person name="Miyauchi S."/>
            <person name="Serrano A."/>
            <person name="Linde D."/>
            <person name="Babiker R."/>
            <person name="Drula E."/>
            <person name="Ayuso-Fernandez I."/>
            <person name="Pacheco R."/>
            <person name="Padilla G."/>
            <person name="Ferreira P."/>
            <person name="Barriuso J."/>
            <person name="Kellner H."/>
            <person name="Castanera R."/>
            <person name="Alfaro M."/>
            <person name="Ramirez L."/>
            <person name="Pisabarro A.G."/>
            <person name="Kuo A."/>
            <person name="Tritt A."/>
            <person name="Lipzen A."/>
            <person name="He G."/>
            <person name="Yan M."/>
            <person name="Ng V."/>
            <person name="Cullen D."/>
            <person name="Martin F."/>
            <person name="Rosso M.-N."/>
            <person name="Henrissat B."/>
            <person name="Hibbett D."/>
            <person name="Martinez A.T."/>
            <person name="Grigoriev I.V."/>
        </authorList>
    </citation>
    <scope>NUCLEOTIDE SEQUENCE</scope>
    <source>
        <strain evidence="1">AH 40177</strain>
    </source>
</reference>
<keyword evidence="2" id="KW-1185">Reference proteome</keyword>
<sequence>MATFEYSSKLRAADSNTVINLTTKHCLIYGQSKSAAKKSHKSHFPPNLQVFPAPSIVFSFSAVLNRKPVPVNVLFKSQLTQIFVDFLRANEQKLGLTFVSNLYGKSSPKVNVVTNNNRQPVHDSIPVRVLLRTVHLQYSVTTKSESSDVNLFSTRLSLPYRSLADNLLKRFVTFHLVKKYPLVFGALGQQLDIEAPLFLILFQNIKEMAKRSTDPTFRSRVKQIFNAMKKQHQKSFISASTALNAYLNIDPDPKPDIPPITNEAAFCLSMEQLFLKGLRRTLFKASLLLLE</sequence>
<protein>
    <submittedName>
        <fullName evidence="1">Uncharacterized protein</fullName>
    </submittedName>
</protein>
<accession>A0A9P5Q1D5</accession>
<gene>
    <name evidence="1" type="ORF">BDP27DRAFT_1418335</name>
</gene>
<evidence type="ECO:0000313" key="1">
    <source>
        <dbReference type="EMBL" id="KAF9072185.1"/>
    </source>
</evidence>
<dbReference type="EMBL" id="JADNRY010000026">
    <property type="protein sequence ID" value="KAF9072185.1"/>
    <property type="molecule type" value="Genomic_DNA"/>
</dbReference>
<organism evidence="1 2">
    <name type="scientific">Rhodocollybia butyracea</name>
    <dbReference type="NCBI Taxonomy" id="206335"/>
    <lineage>
        <taxon>Eukaryota</taxon>
        <taxon>Fungi</taxon>
        <taxon>Dikarya</taxon>
        <taxon>Basidiomycota</taxon>
        <taxon>Agaricomycotina</taxon>
        <taxon>Agaricomycetes</taxon>
        <taxon>Agaricomycetidae</taxon>
        <taxon>Agaricales</taxon>
        <taxon>Marasmiineae</taxon>
        <taxon>Omphalotaceae</taxon>
        <taxon>Rhodocollybia</taxon>
    </lineage>
</organism>
<dbReference type="AlphaFoldDB" id="A0A9P5Q1D5"/>
<name>A0A9P5Q1D5_9AGAR</name>
<evidence type="ECO:0000313" key="2">
    <source>
        <dbReference type="Proteomes" id="UP000772434"/>
    </source>
</evidence>
<proteinExistence type="predicted"/>
<comment type="caution">
    <text evidence="1">The sequence shown here is derived from an EMBL/GenBank/DDBJ whole genome shotgun (WGS) entry which is preliminary data.</text>
</comment>
<dbReference type="Proteomes" id="UP000772434">
    <property type="component" value="Unassembled WGS sequence"/>
</dbReference>